<evidence type="ECO:0000256" key="1">
    <source>
        <dbReference type="SAM" id="Phobius"/>
    </source>
</evidence>
<feature type="transmembrane region" description="Helical" evidence="1">
    <location>
        <begin position="37"/>
        <end position="59"/>
    </location>
</feature>
<keyword evidence="1" id="KW-0812">Transmembrane</keyword>
<dbReference type="AlphaFoldDB" id="A0AAV2BTG9"/>
<reference evidence="2 3" key="1">
    <citation type="submission" date="2024-04" db="EMBL/GenBank/DDBJ databases">
        <authorList>
            <person name="Rising A."/>
            <person name="Reimegard J."/>
            <person name="Sonavane S."/>
            <person name="Akerstrom W."/>
            <person name="Nylinder S."/>
            <person name="Hedman E."/>
            <person name="Kallberg Y."/>
        </authorList>
    </citation>
    <scope>NUCLEOTIDE SEQUENCE [LARGE SCALE GENOMIC DNA]</scope>
</reference>
<proteinExistence type="predicted"/>
<evidence type="ECO:0008006" key="4">
    <source>
        <dbReference type="Google" id="ProtNLM"/>
    </source>
</evidence>
<accession>A0AAV2BTG9</accession>
<feature type="transmembrane region" description="Helical" evidence="1">
    <location>
        <begin position="79"/>
        <end position="97"/>
    </location>
</feature>
<organism evidence="2 3">
    <name type="scientific">Larinioides sclopetarius</name>
    <dbReference type="NCBI Taxonomy" id="280406"/>
    <lineage>
        <taxon>Eukaryota</taxon>
        <taxon>Metazoa</taxon>
        <taxon>Ecdysozoa</taxon>
        <taxon>Arthropoda</taxon>
        <taxon>Chelicerata</taxon>
        <taxon>Arachnida</taxon>
        <taxon>Araneae</taxon>
        <taxon>Araneomorphae</taxon>
        <taxon>Entelegynae</taxon>
        <taxon>Araneoidea</taxon>
        <taxon>Araneidae</taxon>
        <taxon>Larinioides</taxon>
    </lineage>
</organism>
<gene>
    <name evidence="2" type="ORF">LARSCL_LOCUS21189</name>
</gene>
<protein>
    <recommendedName>
        <fullName evidence="4">Odorant receptor</fullName>
    </recommendedName>
</protein>
<keyword evidence="3" id="KW-1185">Reference proteome</keyword>
<sequence length="402" mass="46120">MDFFHNHSVQHIPCALIVLFSDAVDQVFTTSIELKQYSFAMFWFLFQSIPLLLLCLFILSEVHSRCLSPLIIFHNMFDLYLRLTTSSLAVGSLILFIKCVTPTPFLRTAGEDVPTDIIDTICSENSSNSSLPTAWFEEVKNEILFDNFGRFELYCLVVIVYSTCFLAGKSWAKSCGKPVREIIPLASSTIFPNDNKEEHKRIIVQRMINKVGTQNSYFRTFLYMDFFFLLISIVCFLCATIKRPLMQDFAVHLNGSEWTVDCDRRATWQDVYALTKCQLDHSGCKFRSISIVPTDKMYIYLYNGVSLCSAILAIFCILVLVCEGYLVSRLGSRRMNDLLLLSLLKKNVDYMQHKEIIDAFKRKLDERRRDLMGETRPLRQTVGTYSRGPQTINLSVGICSPD</sequence>
<keyword evidence="1" id="KW-0472">Membrane</keyword>
<feature type="transmembrane region" description="Helical" evidence="1">
    <location>
        <begin position="220"/>
        <end position="242"/>
    </location>
</feature>
<evidence type="ECO:0000313" key="2">
    <source>
        <dbReference type="EMBL" id="CAL1299157.1"/>
    </source>
</evidence>
<comment type="caution">
    <text evidence="2">The sequence shown here is derived from an EMBL/GenBank/DDBJ whole genome shotgun (WGS) entry which is preliminary data.</text>
</comment>
<keyword evidence="1" id="KW-1133">Transmembrane helix</keyword>
<feature type="transmembrane region" description="Helical" evidence="1">
    <location>
        <begin position="300"/>
        <end position="326"/>
    </location>
</feature>
<name>A0AAV2BTG9_9ARAC</name>
<dbReference type="Proteomes" id="UP001497382">
    <property type="component" value="Unassembled WGS sequence"/>
</dbReference>
<evidence type="ECO:0000313" key="3">
    <source>
        <dbReference type="Proteomes" id="UP001497382"/>
    </source>
</evidence>
<dbReference type="EMBL" id="CAXIEN010000488">
    <property type="protein sequence ID" value="CAL1299157.1"/>
    <property type="molecule type" value="Genomic_DNA"/>
</dbReference>